<dbReference type="SUPFAM" id="SSF52058">
    <property type="entry name" value="L domain-like"/>
    <property type="match status" value="1"/>
</dbReference>
<feature type="domain" description="Mub B2-like" evidence="4">
    <location>
        <begin position="756"/>
        <end position="868"/>
    </location>
</feature>
<keyword evidence="6" id="KW-1185">Reference proteome</keyword>
<sequence>MRSEQHYKMYKKGRFWVFASLALLALQIGQVKAQAATDQSGSETDSEVKPTTVSVSSTKQVVLPSNSPKTTSATSASSAKSVANSSTGSQGTSADSQTQSSASSVVSSSPGETINQASQSGISAASQSSKTTTIKSSAIVSEPQPKGVTTTDTNHQSAVVASQNNRVSNQDQLADTTSLQTSQLTTLNVKQSTVLSSQLSVKSPATIATDALLMGIKTAATRRMSRLAALPQVVDSGTIDNSDVTWSLDDVGTLSLSAGTIDSPTGWRMDYAGIPDIPWNADLEKVKLVKLTGPIVAKQKLDYLFAGLVNMTQIEGLPNLDTSQVTSMNSLFGWDYLITDLDLSNFNTSNVTDMENLFIADVAMQSFDISGFDTSKVTVFSAMFEDDSALVSLDLSTFDMSSGQAYAGMFDEDEALTTLNISSLDTTNVPQFGGYLGGMLSDMPNLQVLVLGSKAKGLTQAQLADPTVPGHYWQNVGTGTIAKPAGQYKYNSADLMANYDGSTMADTYVWKLNTRSEPESKTVTRMINYVDAQTNASVIPTVTQAVTFTRTKLFDTDTTDDQFVGYDTTGDGQPDTTVADEAWVPTASSTISAVTSPDLSARGYLAPSQATVDAADVTGTATDTSVTVTYAHASTASSATHPVQRVINYLDAQSGAVLAPSVTQIITYTQTKVIDDVSGQLLGYDTDGDGKVDTTDADAAWVPQGNTKVPAVVSPDLSQQGYLSASQTKVPAEILTGTAANQTVAVTYAHASQSLAETQAVKRVIVYVDQQTGVTLAPAVTQTVTYQRTKLIDLVTGTVTGYDTTGDGKVDTTDAATAWVVQGRPYFETVTSPNLTAHGYRMPSLSQVAQQAVTTTNKSSKVIVTYGHLTKSVPTQRTVTRTINYIDQLTGQSLTSPVVQTVTYKRMALIDQVNGQLLGYDLTGDGQVDTTVAAQAWVAVGNQTLATVTSPVIAGYQQPSRPQVDAQLIDSHYQGTNPIVVQVTYLATVAPAASGEAPIVVPIVPVTPSEPSSPIINKPQRPSGTVKRSVTPTSVQPVKRQNRSIASVSQAATYAKETVRLRENKTQLSDRVTPNKVATSASKLPVTNDQQNRWPLDLGVLGAVLIGLFGLGKTRKKD</sequence>
<dbReference type="Pfam" id="PF19258">
    <property type="entry name" value="KxYKxGKxW_sig"/>
    <property type="match status" value="1"/>
</dbReference>
<feature type="signal peptide" evidence="3">
    <location>
        <begin position="1"/>
        <end position="35"/>
    </location>
</feature>
<evidence type="ECO:0000256" key="3">
    <source>
        <dbReference type="SAM" id="SignalP"/>
    </source>
</evidence>
<feature type="region of interest" description="Disordered" evidence="2">
    <location>
        <begin position="1010"/>
        <end position="1049"/>
    </location>
</feature>
<dbReference type="NCBIfam" id="TIGR02167">
    <property type="entry name" value="Liste_lipo_26"/>
    <property type="match status" value="2"/>
</dbReference>
<evidence type="ECO:0000313" key="6">
    <source>
        <dbReference type="Proteomes" id="UP001596253"/>
    </source>
</evidence>
<feature type="compositionally biased region" description="Low complexity" evidence="2">
    <location>
        <begin position="49"/>
        <end position="109"/>
    </location>
</feature>
<dbReference type="Pfam" id="PF17966">
    <property type="entry name" value="Muc_B2"/>
    <property type="match status" value="4"/>
</dbReference>
<feature type="domain" description="Mub B2-like" evidence="4">
    <location>
        <begin position="635"/>
        <end position="750"/>
    </location>
</feature>
<feature type="compositionally biased region" description="Low complexity" evidence="2">
    <location>
        <begin position="116"/>
        <end position="141"/>
    </location>
</feature>
<gene>
    <name evidence="5" type="ORF">ACFP3T_09660</name>
</gene>
<dbReference type="InterPro" id="IPR011889">
    <property type="entry name" value="Liste_lipo_26"/>
</dbReference>
<evidence type="ECO:0000259" key="4">
    <source>
        <dbReference type="Pfam" id="PF17966"/>
    </source>
</evidence>
<feature type="compositionally biased region" description="Polar residues" evidence="2">
    <location>
        <begin position="1020"/>
        <end position="1036"/>
    </location>
</feature>
<feature type="region of interest" description="Disordered" evidence="2">
    <location>
        <begin position="37"/>
        <end position="155"/>
    </location>
</feature>
<dbReference type="Proteomes" id="UP001596253">
    <property type="component" value="Unassembled WGS sequence"/>
</dbReference>
<dbReference type="NCBIfam" id="TIGR03715">
    <property type="entry name" value="KxYKxGKxW"/>
    <property type="match status" value="1"/>
</dbReference>
<feature type="domain" description="Mub B2-like" evidence="4">
    <location>
        <begin position="875"/>
        <end position="987"/>
    </location>
</feature>
<dbReference type="InterPro" id="IPR041495">
    <property type="entry name" value="Mub_B2"/>
</dbReference>
<evidence type="ECO:0000256" key="2">
    <source>
        <dbReference type="SAM" id="MobiDB-lite"/>
    </source>
</evidence>
<feature type="chain" id="PRO_5045692930" evidence="3">
    <location>
        <begin position="36"/>
        <end position="1118"/>
    </location>
</feature>
<evidence type="ECO:0000256" key="1">
    <source>
        <dbReference type="ARBA" id="ARBA00022729"/>
    </source>
</evidence>
<accession>A0ABW1R700</accession>
<evidence type="ECO:0000313" key="5">
    <source>
        <dbReference type="EMBL" id="MFC6164934.1"/>
    </source>
</evidence>
<dbReference type="EMBL" id="JBHSSD010000041">
    <property type="protein sequence ID" value="MFC6164934.1"/>
    <property type="molecule type" value="Genomic_DNA"/>
</dbReference>
<feature type="domain" description="Mub B2-like" evidence="4">
    <location>
        <begin position="517"/>
        <end position="632"/>
    </location>
</feature>
<comment type="caution">
    <text evidence="5">The sequence shown here is derived from an EMBL/GenBank/DDBJ whole genome shotgun (WGS) entry which is preliminary data.</text>
</comment>
<dbReference type="Pfam" id="PF03382">
    <property type="entry name" value="DUF285"/>
    <property type="match status" value="1"/>
</dbReference>
<dbReference type="InterPro" id="IPR005046">
    <property type="entry name" value="DUF285"/>
</dbReference>
<dbReference type="InterPro" id="IPR032675">
    <property type="entry name" value="LRR_dom_sf"/>
</dbReference>
<reference evidence="6" key="1">
    <citation type="journal article" date="2019" name="Int. J. Syst. Evol. Microbiol.">
        <title>The Global Catalogue of Microorganisms (GCM) 10K type strain sequencing project: providing services to taxonomists for standard genome sequencing and annotation.</title>
        <authorList>
            <consortium name="The Broad Institute Genomics Platform"/>
            <consortium name="The Broad Institute Genome Sequencing Center for Infectious Disease"/>
            <person name="Wu L."/>
            <person name="Ma J."/>
        </authorList>
    </citation>
    <scope>NUCLEOTIDE SEQUENCE [LARGE SCALE GENOMIC DNA]</scope>
    <source>
        <strain evidence="6">CCM 8932</strain>
    </source>
</reference>
<keyword evidence="1 3" id="KW-0732">Signal</keyword>
<protein>
    <submittedName>
        <fullName evidence="5">BspA family leucine-rich repeat surface protein</fullName>
    </submittedName>
</protein>
<dbReference type="RefSeq" id="WP_137639717.1">
    <property type="nucleotide sequence ID" value="NZ_BJDK01000009.1"/>
</dbReference>
<dbReference type="InterPro" id="IPR022263">
    <property type="entry name" value="KxYKxGKxW"/>
</dbReference>
<proteinExistence type="predicted"/>
<dbReference type="Gene3D" id="2.60.40.4300">
    <property type="match status" value="4"/>
</dbReference>
<dbReference type="Gene3D" id="3.80.10.10">
    <property type="entry name" value="Ribonuclease Inhibitor"/>
    <property type="match status" value="1"/>
</dbReference>
<name>A0ABW1R700_9LACO</name>
<organism evidence="5 6">
    <name type="scientific">Lactiplantibacillus dongliensis</name>
    <dbReference type="NCBI Taxonomy" id="2559919"/>
    <lineage>
        <taxon>Bacteria</taxon>
        <taxon>Bacillati</taxon>
        <taxon>Bacillota</taxon>
        <taxon>Bacilli</taxon>
        <taxon>Lactobacillales</taxon>
        <taxon>Lactobacillaceae</taxon>
        <taxon>Lactiplantibacillus</taxon>
    </lineage>
</organism>